<dbReference type="STRING" id="466.Lmac_1384"/>
<feature type="transmembrane region" description="Helical" evidence="5">
    <location>
        <begin position="107"/>
        <end position="128"/>
    </location>
</feature>
<evidence type="ECO:0000256" key="5">
    <source>
        <dbReference type="SAM" id="Phobius"/>
    </source>
</evidence>
<dbReference type="InterPro" id="IPR023380">
    <property type="entry name" value="DsbB-like_sf"/>
</dbReference>
<dbReference type="GO" id="GO:0006457">
    <property type="term" value="P:protein folding"/>
    <property type="evidence" value="ECO:0007669"/>
    <property type="project" value="InterPro"/>
</dbReference>
<evidence type="ECO:0000256" key="3">
    <source>
        <dbReference type="ARBA" id="ARBA00022989"/>
    </source>
</evidence>
<evidence type="ECO:0000256" key="2">
    <source>
        <dbReference type="ARBA" id="ARBA00022692"/>
    </source>
</evidence>
<feature type="transmembrane region" description="Helical" evidence="5">
    <location>
        <begin position="140"/>
        <end position="162"/>
    </location>
</feature>
<comment type="caution">
    <text evidence="6">The sequence shown here is derived from an EMBL/GenBank/DDBJ whole genome shotgun (WGS) entry which is preliminary data.</text>
</comment>
<feature type="transmembrane region" description="Helical" evidence="5">
    <location>
        <begin position="68"/>
        <end position="87"/>
    </location>
</feature>
<gene>
    <name evidence="6" type="primary">lidJ</name>
    <name evidence="6" type="ORF">Lmac_1384</name>
</gene>
<comment type="subcellular location">
    <subcellularLocation>
        <location evidence="1">Membrane</location>
        <topology evidence="1">Multi-pass membrane protein</topology>
    </subcellularLocation>
</comment>
<evidence type="ECO:0000256" key="1">
    <source>
        <dbReference type="ARBA" id="ARBA00004141"/>
    </source>
</evidence>
<evidence type="ECO:0000313" key="7">
    <source>
        <dbReference type="Proteomes" id="UP000054908"/>
    </source>
</evidence>
<proteinExistence type="predicted"/>
<dbReference type="RefSeq" id="WP_058452154.1">
    <property type="nucleotide sequence ID" value="NZ_CAAAIB010000013.1"/>
</dbReference>
<keyword evidence="7" id="KW-1185">Reference proteome</keyword>
<reference evidence="6 7" key="1">
    <citation type="submission" date="2015-11" db="EMBL/GenBank/DDBJ databases">
        <title>Genomic analysis of 38 Legionella species identifies large and diverse effector repertoires.</title>
        <authorList>
            <person name="Burstein D."/>
            <person name="Amaro F."/>
            <person name="Zusman T."/>
            <person name="Lifshitz Z."/>
            <person name="Cohen O."/>
            <person name="Gilbert J.A."/>
            <person name="Pupko T."/>
            <person name="Shuman H.A."/>
            <person name="Segal G."/>
        </authorList>
    </citation>
    <scope>NUCLEOTIDE SEQUENCE [LARGE SCALE GENOMIC DNA]</scope>
    <source>
        <strain evidence="6 7">PX-1-G2-E2</strain>
    </source>
</reference>
<dbReference type="AlphaFoldDB" id="A0A0W0W3V4"/>
<protein>
    <submittedName>
        <fullName evidence="6">Transmembrane protein</fullName>
    </submittedName>
</protein>
<name>A0A0W0W3V4_9GAMM</name>
<keyword evidence="4 5" id="KW-0472">Membrane</keyword>
<dbReference type="Proteomes" id="UP000054908">
    <property type="component" value="Unassembled WGS sequence"/>
</dbReference>
<dbReference type="GO" id="GO:0016020">
    <property type="term" value="C:membrane"/>
    <property type="evidence" value="ECO:0007669"/>
    <property type="project" value="UniProtKB-SubCell"/>
</dbReference>
<organism evidence="6 7">
    <name type="scientific">Legionella maceachernii</name>
    <dbReference type="NCBI Taxonomy" id="466"/>
    <lineage>
        <taxon>Bacteria</taxon>
        <taxon>Pseudomonadati</taxon>
        <taxon>Pseudomonadota</taxon>
        <taxon>Gammaproteobacteria</taxon>
        <taxon>Legionellales</taxon>
        <taxon>Legionellaceae</taxon>
        <taxon>Legionella</taxon>
    </lineage>
</organism>
<dbReference type="Gene3D" id="1.20.1550.10">
    <property type="entry name" value="DsbB-like"/>
    <property type="match status" value="1"/>
</dbReference>
<dbReference type="InterPro" id="IPR003752">
    <property type="entry name" value="DiS_bond_form_DsbB/BdbC"/>
</dbReference>
<dbReference type="EMBL" id="LNYL01000033">
    <property type="protein sequence ID" value="KTD27136.1"/>
    <property type="molecule type" value="Genomic_DNA"/>
</dbReference>
<dbReference type="SUPFAM" id="SSF158442">
    <property type="entry name" value="DsbB-like"/>
    <property type="match status" value="1"/>
</dbReference>
<feature type="transmembrane region" description="Helical" evidence="5">
    <location>
        <begin position="34"/>
        <end position="56"/>
    </location>
</feature>
<dbReference type="PATRIC" id="fig|466.6.peg.1459"/>
<feature type="transmembrane region" description="Helical" evidence="5">
    <location>
        <begin position="7"/>
        <end position="28"/>
    </location>
</feature>
<keyword evidence="3 5" id="KW-1133">Transmembrane helix</keyword>
<dbReference type="GO" id="GO:0015035">
    <property type="term" value="F:protein-disulfide reductase activity"/>
    <property type="evidence" value="ECO:0007669"/>
    <property type="project" value="InterPro"/>
</dbReference>
<dbReference type="OrthoDB" id="3711263at2"/>
<dbReference type="Pfam" id="PF02600">
    <property type="entry name" value="DsbB"/>
    <property type="match status" value="1"/>
</dbReference>
<evidence type="ECO:0000256" key="4">
    <source>
        <dbReference type="ARBA" id="ARBA00023136"/>
    </source>
</evidence>
<sequence length="183" mass="20492">MINQNKFHFWGNALGLLIICLILMIAFYEQLVAHQLPCPLCLLQRLCFIGVGLGVSMNLKFGIKIAHYGLMILSALLGFAIALRQVFLHVLPGDLGYGSPLLGLHLYTWAALSFGIVIGLIAFALLFERGFTVKNLSLNYWHYFLMCFFLILILANGISTFLECGPFICKDNPIHYYLLESTG</sequence>
<keyword evidence="2 5" id="KW-0812">Transmembrane</keyword>
<accession>A0A0W0W3V4</accession>
<evidence type="ECO:0000313" key="6">
    <source>
        <dbReference type="EMBL" id="KTD27136.1"/>
    </source>
</evidence>